<dbReference type="Proteomes" id="UP001286313">
    <property type="component" value="Unassembled WGS sequence"/>
</dbReference>
<evidence type="ECO:0000313" key="1">
    <source>
        <dbReference type="EMBL" id="KAK3849105.1"/>
    </source>
</evidence>
<sequence length="57" mass="6417">GKGEMATYWLEGRDGLQLQDLTTEGEAAEGDLQTNPPYMHMVEELNDDSPQHVNKKK</sequence>
<organism evidence="1 2">
    <name type="scientific">Petrolisthes cinctipes</name>
    <name type="common">Flat porcelain crab</name>
    <dbReference type="NCBI Taxonomy" id="88211"/>
    <lineage>
        <taxon>Eukaryota</taxon>
        <taxon>Metazoa</taxon>
        <taxon>Ecdysozoa</taxon>
        <taxon>Arthropoda</taxon>
        <taxon>Crustacea</taxon>
        <taxon>Multicrustacea</taxon>
        <taxon>Malacostraca</taxon>
        <taxon>Eumalacostraca</taxon>
        <taxon>Eucarida</taxon>
        <taxon>Decapoda</taxon>
        <taxon>Pleocyemata</taxon>
        <taxon>Anomura</taxon>
        <taxon>Galatheoidea</taxon>
        <taxon>Porcellanidae</taxon>
        <taxon>Petrolisthes</taxon>
    </lineage>
</organism>
<gene>
    <name evidence="1" type="ORF">Pcinc_044125</name>
</gene>
<evidence type="ECO:0000313" key="2">
    <source>
        <dbReference type="Proteomes" id="UP001286313"/>
    </source>
</evidence>
<accession>A0AAE1EFN6</accession>
<protein>
    <submittedName>
        <fullName evidence="1">Uncharacterized protein</fullName>
    </submittedName>
</protein>
<reference evidence="1" key="1">
    <citation type="submission" date="2023-10" db="EMBL/GenBank/DDBJ databases">
        <title>Genome assemblies of two species of porcelain crab, Petrolisthes cinctipes and Petrolisthes manimaculis (Anomura: Porcellanidae).</title>
        <authorList>
            <person name="Angst P."/>
        </authorList>
    </citation>
    <scope>NUCLEOTIDE SEQUENCE</scope>
    <source>
        <strain evidence="1">PB745_01</strain>
        <tissue evidence="1">Gill</tissue>
    </source>
</reference>
<dbReference type="AlphaFoldDB" id="A0AAE1EFN6"/>
<name>A0AAE1EFN6_PETCI</name>
<feature type="non-terminal residue" evidence="1">
    <location>
        <position position="1"/>
    </location>
</feature>
<proteinExistence type="predicted"/>
<dbReference type="EMBL" id="JAWQEG010009135">
    <property type="protein sequence ID" value="KAK3849105.1"/>
    <property type="molecule type" value="Genomic_DNA"/>
</dbReference>
<comment type="caution">
    <text evidence="1">The sequence shown here is derived from an EMBL/GenBank/DDBJ whole genome shotgun (WGS) entry which is preliminary data.</text>
</comment>
<keyword evidence="2" id="KW-1185">Reference proteome</keyword>